<feature type="compositionally biased region" description="Low complexity" evidence="2">
    <location>
        <begin position="357"/>
        <end position="374"/>
    </location>
</feature>
<evidence type="ECO:0000256" key="1">
    <source>
        <dbReference type="SAM" id="Coils"/>
    </source>
</evidence>
<protein>
    <submittedName>
        <fullName evidence="3">Uncharacterized protein</fullName>
    </submittedName>
</protein>
<accession>A0A8S1LIY7</accession>
<evidence type="ECO:0000313" key="4">
    <source>
        <dbReference type="Proteomes" id="UP000692954"/>
    </source>
</evidence>
<feature type="coiled-coil region" evidence="1">
    <location>
        <begin position="159"/>
        <end position="341"/>
    </location>
</feature>
<dbReference type="AlphaFoldDB" id="A0A8S1LIY7"/>
<evidence type="ECO:0000313" key="3">
    <source>
        <dbReference type="EMBL" id="CAD8066321.1"/>
    </source>
</evidence>
<organism evidence="3 4">
    <name type="scientific">Paramecium sonneborni</name>
    <dbReference type="NCBI Taxonomy" id="65129"/>
    <lineage>
        <taxon>Eukaryota</taxon>
        <taxon>Sar</taxon>
        <taxon>Alveolata</taxon>
        <taxon>Ciliophora</taxon>
        <taxon>Intramacronucleata</taxon>
        <taxon>Oligohymenophorea</taxon>
        <taxon>Peniculida</taxon>
        <taxon>Parameciidae</taxon>
        <taxon>Paramecium</taxon>
    </lineage>
</organism>
<feature type="region of interest" description="Disordered" evidence="2">
    <location>
        <begin position="357"/>
        <end position="380"/>
    </location>
</feature>
<reference evidence="3" key="1">
    <citation type="submission" date="2021-01" db="EMBL/GenBank/DDBJ databases">
        <authorList>
            <consortium name="Genoscope - CEA"/>
            <person name="William W."/>
        </authorList>
    </citation>
    <scope>NUCLEOTIDE SEQUENCE</scope>
</reference>
<evidence type="ECO:0000256" key="2">
    <source>
        <dbReference type="SAM" id="MobiDB-lite"/>
    </source>
</evidence>
<keyword evidence="1" id="KW-0175">Coiled coil</keyword>
<dbReference type="EMBL" id="CAJJDN010000021">
    <property type="protein sequence ID" value="CAD8066321.1"/>
    <property type="molecule type" value="Genomic_DNA"/>
</dbReference>
<name>A0A8S1LIY7_9CILI</name>
<comment type="caution">
    <text evidence="3">The sequence shown here is derived from an EMBL/GenBank/DDBJ whole genome shotgun (WGS) entry which is preliminary data.</text>
</comment>
<gene>
    <name evidence="3" type="ORF">PSON_ATCC_30995.1.T0210275</name>
</gene>
<dbReference type="Proteomes" id="UP000692954">
    <property type="component" value="Unassembled WGS sequence"/>
</dbReference>
<feature type="region of interest" description="Disordered" evidence="2">
    <location>
        <begin position="1"/>
        <end position="31"/>
    </location>
</feature>
<feature type="compositionally biased region" description="Polar residues" evidence="2">
    <location>
        <begin position="1"/>
        <end position="24"/>
    </location>
</feature>
<sequence length="380" mass="44061">MSDFQSRQYVTSSTSQRQYTSGTKDNIRSVTQDRVEQVITRETPKVQQTTVEVEQRSATKIPRMQSQQVLRTQTQGFVGGQSYISNMAAIPQIGYQGNYSVQQNCVAAQPLCMNVIVVSKEEIEAPWRLECEYLQSLIAELEKRKEVQVVEKIVEKDKIVVDNSKVELLEAQLRQLRLENDSLQMQLQSMRGEIQLRSSQSEDLATKEREFFNIRLKFESQIKDLEDQLRRLQDENGRLRKENNELLIKLRDYETKIAMLSSEIERLTYTIKVKEGDLEEWRLRCEQLESEGQTVIQEKVTYLSSEVEVWKQKFIKVNHDYNECQEQLTMCQAELEALKKGQKKEVVVSSSRVVTRTGGTTTTSSIGQTRGSRTYEQFQP</sequence>
<proteinExistence type="predicted"/>
<keyword evidence="4" id="KW-1185">Reference proteome</keyword>